<dbReference type="AlphaFoldDB" id="A0A5B7EBT2"/>
<comment type="caution">
    <text evidence="1">The sequence shown here is derived from an EMBL/GenBank/DDBJ whole genome shotgun (WGS) entry which is preliminary data.</text>
</comment>
<gene>
    <name evidence="1" type="ORF">E2C01_024138</name>
</gene>
<evidence type="ECO:0000313" key="2">
    <source>
        <dbReference type="Proteomes" id="UP000324222"/>
    </source>
</evidence>
<sequence length="64" mass="6795">MKTVRGASSHVTVNGLNLRYEVAGSGSKVGLCLPGALGESTFRSLIHNDVLLLNCGYFTPVLFL</sequence>
<dbReference type="EMBL" id="VSRR010002331">
    <property type="protein sequence ID" value="MPC30867.1"/>
    <property type="molecule type" value="Genomic_DNA"/>
</dbReference>
<keyword evidence="2" id="KW-1185">Reference proteome</keyword>
<reference evidence="1 2" key="1">
    <citation type="submission" date="2019-05" db="EMBL/GenBank/DDBJ databases">
        <title>Another draft genome of Portunus trituberculatus and its Hox gene families provides insights of decapod evolution.</title>
        <authorList>
            <person name="Jeong J.-H."/>
            <person name="Song I."/>
            <person name="Kim S."/>
            <person name="Choi T."/>
            <person name="Kim D."/>
            <person name="Ryu S."/>
            <person name="Kim W."/>
        </authorList>
    </citation>
    <scope>NUCLEOTIDE SEQUENCE [LARGE SCALE GENOMIC DNA]</scope>
    <source>
        <tissue evidence="1">Muscle</tissue>
    </source>
</reference>
<evidence type="ECO:0000313" key="1">
    <source>
        <dbReference type="EMBL" id="MPC30867.1"/>
    </source>
</evidence>
<organism evidence="1 2">
    <name type="scientific">Portunus trituberculatus</name>
    <name type="common">Swimming crab</name>
    <name type="synonym">Neptunus trituberculatus</name>
    <dbReference type="NCBI Taxonomy" id="210409"/>
    <lineage>
        <taxon>Eukaryota</taxon>
        <taxon>Metazoa</taxon>
        <taxon>Ecdysozoa</taxon>
        <taxon>Arthropoda</taxon>
        <taxon>Crustacea</taxon>
        <taxon>Multicrustacea</taxon>
        <taxon>Malacostraca</taxon>
        <taxon>Eumalacostraca</taxon>
        <taxon>Eucarida</taxon>
        <taxon>Decapoda</taxon>
        <taxon>Pleocyemata</taxon>
        <taxon>Brachyura</taxon>
        <taxon>Eubrachyura</taxon>
        <taxon>Portunoidea</taxon>
        <taxon>Portunidae</taxon>
        <taxon>Portuninae</taxon>
        <taxon>Portunus</taxon>
    </lineage>
</organism>
<proteinExistence type="predicted"/>
<dbReference type="Proteomes" id="UP000324222">
    <property type="component" value="Unassembled WGS sequence"/>
</dbReference>
<protein>
    <submittedName>
        <fullName evidence="1">Uncharacterized protein</fullName>
    </submittedName>
</protein>
<name>A0A5B7EBT2_PORTR</name>
<accession>A0A5B7EBT2</accession>